<accession>A0A1H0Y3W6</accession>
<organism evidence="1 2">
    <name type="scientific">Carnobacterium viridans</name>
    <dbReference type="NCBI Taxonomy" id="174587"/>
    <lineage>
        <taxon>Bacteria</taxon>
        <taxon>Bacillati</taxon>
        <taxon>Bacillota</taxon>
        <taxon>Bacilli</taxon>
        <taxon>Lactobacillales</taxon>
        <taxon>Carnobacteriaceae</taxon>
        <taxon>Carnobacterium</taxon>
    </lineage>
</organism>
<evidence type="ECO:0000313" key="1">
    <source>
        <dbReference type="EMBL" id="SDQ09803.1"/>
    </source>
</evidence>
<dbReference type="RefSeq" id="WP_035023040.1">
    <property type="nucleotide sequence ID" value="NZ_CP084916.1"/>
</dbReference>
<dbReference type="AlphaFoldDB" id="A0A1H0Y3W6"/>
<keyword evidence="2" id="KW-1185">Reference proteome</keyword>
<protein>
    <submittedName>
        <fullName evidence="1">Uncharacterized protein</fullName>
    </submittedName>
</protein>
<dbReference type="EMBL" id="FNJW01000008">
    <property type="protein sequence ID" value="SDQ09803.1"/>
    <property type="molecule type" value="Genomic_DNA"/>
</dbReference>
<dbReference type="Proteomes" id="UP000199481">
    <property type="component" value="Unassembled WGS sequence"/>
</dbReference>
<reference evidence="2" key="1">
    <citation type="submission" date="2016-10" db="EMBL/GenBank/DDBJ databases">
        <authorList>
            <person name="Varghese N."/>
            <person name="Submissions S."/>
        </authorList>
    </citation>
    <scope>NUCLEOTIDE SEQUENCE [LARGE SCALE GENOMIC DNA]</scope>
    <source>
        <strain evidence="2">MPL-11</strain>
    </source>
</reference>
<evidence type="ECO:0000313" key="2">
    <source>
        <dbReference type="Proteomes" id="UP000199481"/>
    </source>
</evidence>
<name>A0A1H0Y3W6_9LACT</name>
<gene>
    <name evidence="1" type="ORF">SAMN04487752_0682</name>
</gene>
<proteinExistence type="predicted"/>
<sequence>MDPKTLNGLSKDELIELIISQSEELKEQDIHLEAEVEENRFIKSLGFVDGYKNYQNYFIRFFEDESEGTAKKGSIFLGILEDFINDYGSEPVRELTEEFIEDQI</sequence>
<dbReference type="OrthoDB" id="2156561at2"/>